<evidence type="ECO:0000256" key="3">
    <source>
        <dbReference type="ARBA" id="ARBA00021923"/>
    </source>
</evidence>
<dbReference type="EMBL" id="QMQV01000066">
    <property type="protein sequence ID" value="RLE48602.1"/>
    <property type="molecule type" value="Genomic_DNA"/>
</dbReference>
<dbReference type="EC" id="4.1.1.23" evidence="2"/>
<organism evidence="11 12">
    <name type="scientific">Thermoproteota archaeon</name>
    <dbReference type="NCBI Taxonomy" id="2056631"/>
    <lineage>
        <taxon>Archaea</taxon>
        <taxon>Thermoproteota</taxon>
    </lineage>
</organism>
<dbReference type="Gene3D" id="3.20.20.70">
    <property type="entry name" value="Aldolase class I"/>
    <property type="match status" value="1"/>
</dbReference>
<dbReference type="CDD" id="cd04725">
    <property type="entry name" value="OMP_decarboxylase_like"/>
    <property type="match status" value="1"/>
</dbReference>
<feature type="binding site" evidence="9">
    <location>
        <position position="155"/>
    </location>
    <ligand>
        <name>substrate</name>
    </ligand>
</feature>
<dbReference type="InterPro" id="IPR013785">
    <property type="entry name" value="Aldolase_TIM"/>
</dbReference>
<evidence type="ECO:0000256" key="7">
    <source>
        <dbReference type="ARBA" id="ARBA00033428"/>
    </source>
</evidence>
<evidence type="ECO:0000256" key="2">
    <source>
        <dbReference type="ARBA" id="ARBA00012321"/>
    </source>
</evidence>
<evidence type="ECO:0000256" key="4">
    <source>
        <dbReference type="ARBA" id="ARBA00022793"/>
    </source>
</evidence>
<dbReference type="NCBIfam" id="TIGR01740">
    <property type="entry name" value="pyrF"/>
    <property type="match status" value="1"/>
</dbReference>
<evidence type="ECO:0000313" key="11">
    <source>
        <dbReference type="EMBL" id="RLE48602.1"/>
    </source>
</evidence>
<keyword evidence="4" id="KW-0210">Decarboxylase</keyword>
<evidence type="ECO:0000256" key="9">
    <source>
        <dbReference type="PIRSR" id="PIRSR614732-2"/>
    </source>
</evidence>
<name>A0A497ENG9_9CREN</name>
<dbReference type="GO" id="GO:0005829">
    <property type="term" value="C:cytosol"/>
    <property type="evidence" value="ECO:0007669"/>
    <property type="project" value="TreeGrafter"/>
</dbReference>
<gene>
    <name evidence="11" type="primary">pyrF</name>
    <name evidence="11" type="ORF">DRJ31_06885</name>
</gene>
<dbReference type="InterPro" id="IPR001754">
    <property type="entry name" value="OMPdeCOase_dom"/>
</dbReference>
<keyword evidence="5" id="KW-0665">Pyrimidine biosynthesis</keyword>
<feature type="binding site" evidence="9">
    <location>
        <position position="231"/>
    </location>
    <ligand>
        <name>substrate</name>
    </ligand>
</feature>
<dbReference type="SMART" id="SM00934">
    <property type="entry name" value="OMPdecase"/>
    <property type="match status" value="1"/>
</dbReference>
<evidence type="ECO:0000256" key="6">
    <source>
        <dbReference type="ARBA" id="ARBA00023239"/>
    </source>
</evidence>
<accession>A0A497ENG9</accession>
<dbReference type="Proteomes" id="UP000278475">
    <property type="component" value="Unassembled WGS sequence"/>
</dbReference>
<dbReference type="PANTHER" id="PTHR32119">
    <property type="entry name" value="OROTIDINE 5'-PHOSPHATE DECARBOXYLASE"/>
    <property type="match status" value="1"/>
</dbReference>
<feature type="active site" description="For OMPdecase activity" evidence="8">
    <location>
        <position position="102"/>
    </location>
</feature>
<evidence type="ECO:0000256" key="5">
    <source>
        <dbReference type="ARBA" id="ARBA00022975"/>
    </source>
</evidence>
<dbReference type="PANTHER" id="PTHR32119:SF2">
    <property type="entry name" value="OROTIDINE 5'-PHOSPHATE DECARBOXYLASE"/>
    <property type="match status" value="1"/>
</dbReference>
<sequence>MALVKLFFKEALKKIAEIKGARVVLALDLQENVYTKPKNVRIGFRQALLAKAYDVVSAVESYVVAVKIGLPLVLDVGLDGVEQLINSFKPKMLFICDFKIADVGFINKLVVNQVFSTGFDAVIAHSAIGVEEGIKPISELAHSLDKGVLAVCAMTHPGAQNFLNKHFMELLKLAYEAEVDGFILPATYPEYISEARRLYADALILSPGVGVQGAAYGSAIKAGADFEIVGRAIYGASNPRKAAEDVVKAIEEATKQR</sequence>
<feature type="domain" description="Orotidine 5'-phosphate decarboxylase" evidence="10">
    <location>
        <begin position="22"/>
        <end position="246"/>
    </location>
</feature>
<dbReference type="Pfam" id="PF00215">
    <property type="entry name" value="OMPdecase"/>
    <property type="match status" value="1"/>
</dbReference>
<feature type="active site" description="For OMPdecase activity" evidence="8">
    <location>
        <position position="99"/>
    </location>
</feature>
<evidence type="ECO:0000256" key="8">
    <source>
        <dbReference type="PIRSR" id="PIRSR614732-1"/>
    </source>
</evidence>
<dbReference type="GO" id="GO:0004590">
    <property type="term" value="F:orotidine-5'-phosphate decarboxylase activity"/>
    <property type="evidence" value="ECO:0007669"/>
    <property type="project" value="UniProtKB-EC"/>
</dbReference>
<evidence type="ECO:0000259" key="10">
    <source>
        <dbReference type="SMART" id="SM00934"/>
    </source>
</evidence>
<dbReference type="UniPathway" id="UPA00070">
    <property type="reaction ID" value="UER00120"/>
</dbReference>
<dbReference type="InterPro" id="IPR014732">
    <property type="entry name" value="OMPdecase"/>
</dbReference>
<comment type="pathway">
    <text evidence="1">Pyrimidine metabolism; UMP biosynthesis via de novo pathway; UMP from orotate: step 2/2.</text>
</comment>
<comment type="caution">
    <text evidence="11">The sequence shown here is derived from an EMBL/GenBank/DDBJ whole genome shotgun (WGS) entry which is preliminary data.</text>
</comment>
<feature type="binding site" evidence="9">
    <location>
        <position position="67"/>
    </location>
    <ligand>
        <name>substrate</name>
    </ligand>
</feature>
<dbReference type="SUPFAM" id="SSF51366">
    <property type="entry name" value="Ribulose-phoshate binding barrel"/>
    <property type="match status" value="1"/>
</dbReference>
<dbReference type="AlphaFoldDB" id="A0A497ENG9"/>
<dbReference type="GO" id="GO:0006207">
    <property type="term" value="P:'de novo' pyrimidine nucleobase biosynthetic process"/>
    <property type="evidence" value="ECO:0007669"/>
    <property type="project" value="InterPro"/>
</dbReference>
<dbReference type="GO" id="GO:0044205">
    <property type="term" value="P:'de novo' UMP biosynthetic process"/>
    <property type="evidence" value="ECO:0007669"/>
    <property type="project" value="UniProtKB-UniPathway"/>
</dbReference>
<keyword evidence="6" id="KW-0456">Lyase</keyword>
<reference evidence="11 12" key="1">
    <citation type="submission" date="2018-06" db="EMBL/GenBank/DDBJ databases">
        <title>Extensive metabolic versatility and redundancy in microbially diverse, dynamic hydrothermal sediments.</title>
        <authorList>
            <person name="Dombrowski N."/>
            <person name="Teske A."/>
            <person name="Baker B.J."/>
        </authorList>
    </citation>
    <scope>NUCLEOTIDE SEQUENCE [LARGE SCALE GENOMIC DNA]</scope>
    <source>
        <strain evidence="11">B66_G16</strain>
    </source>
</reference>
<evidence type="ECO:0000313" key="12">
    <source>
        <dbReference type="Proteomes" id="UP000278475"/>
    </source>
</evidence>
<evidence type="ECO:0000256" key="1">
    <source>
        <dbReference type="ARBA" id="ARBA00004861"/>
    </source>
</evidence>
<proteinExistence type="predicted"/>
<protein>
    <recommendedName>
        <fullName evidence="3">Orotidine 5'-phosphate decarboxylase</fullName>
        <ecNumber evidence="2">4.1.1.23</ecNumber>
    </recommendedName>
    <alternativeName>
        <fullName evidence="7">OMP decarboxylase</fullName>
    </alternativeName>
</protein>
<dbReference type="InterPro" id="IPR011060">
    <property type="entry name" value="RibuloseP-bd_barrel"/>
</dbReference>
<feature type="binding site" evidence="9">
    <location>
        <position position="230"/>
    </location>
    <ligand>
        <name>substrate</name>
    </ligand>
</feature>
<feature type="active site" description="For OMPdecase activity" evidence="8">
    <location>
        <position position="97"/>
    </location>
</feature>